<reference evidence="2 5" key="2">
    <citation type="journal article" date="2020" name="Food Funct.">
        <title>Screening of Lactobacillus salivarius strains from the feces of Chinese populations and the evaluation of their effects against intestinal inflammation in mice.</title>
        <authorList>
            <person name="Zhai Q."/>
            <person name="Shen X."/>
            <person name="Cen S."/>
            <person name="Zhang C."/>
            <person name="Tian F."/>
            <person name="Zhao J."/>
            <person name="Zhang H."/>
            <person name="Xue Y."/>
            <person name="Chen W."/>
        </authorList>
    </citation>
    <scope>NUCLEOTIDE SEQUENCE [LARGE SCALE GENOMIC DNA]</scope>
    <source>
        <strain evidence="2 5">FYNDL5_1.scaf</strain>
    </source>
</reference>
<dbReference type="Proteomes" id="UP000244552">
    <property type="component" value="Unassembled WGS sequence"/>
</dbReference>
<gene>
    <name evidence="3" type="ORF">DBP89_01145</name>
    <name evidence="2" type="ORF">FYL25_02045</name>
</gene>
<organism evidence="2 5">
    <name type="scientific">Ligilactobacillus salivarius</name>
    <dbReference type="NCBI Taxonomy" id="1624"/>
    <lineage>
        <taxon>Bacteria</taxon>
        <taxon>Bacillati</taxon>
        <taxon>Bacillota</taxon>
        <taxon>Bacilli</taxon>
        <taxon>Lactobacillales</taxon>
        <taxon>Lactobacillaceae</taxon>
        <taxon>Ligilactobacillus</taxon>
    </lineage>
</organism>
<evidence type="ECO:0000313" key="4">
    <source>
        <dbReference type="Proteomes" id="UP000244552"/>
    </source>
</evidence>
<evidence type="ECO:0000256" key="1">
    <source>
        <dbReference type="SAM" id="Phobius"/>
    </source>
</evidence>
<proteinExistence type="predicted"/>
<feature type="transmembrane region" description="Helical" evidence="1">
    <location>
        <begin position="12"/>
        <end position="34"/>
    </location>
</feature>
<evidence type="ECO:0000313" key="2">
    <source>
        <dbReference type="EMBL" id="MYY64226.1"/>
    </source>
</evidence>
<keyword evidence="1" id="KW-0472">Membrane</keyword>
<dbReference type="AlphaFoldDB" id="A0A6N9IPB3"/>
<name>A0A6N9IPB3_9LACO</name>
<dbReference type="Proteomes" id="UP000471678">
    <property type="component" value="Unassembled WGS sequence"/>
</dbReference>
<sequence>MEDFKSCREIILLDILYCTFRMASFTYMVTWAYFYCSYRWNILSGQKLISMRN</sequence>
<comment type="caution">
    <text evidence="2">The sequence shown here is derived from an EMBL/GenBank/DDBJ whole genome shotgun (WGS) entry which is preliminary data.</text>
</comment>
<dbReference type="EMBL" id="VSUB01000001">
    <property type="protein sequence ID" value="MYY64226.1"/>
    <property type="molecule type" value="Genomic_DNA"/>
</dbReference>
<protein>
    <submittedName>
        <fullName evidence="2">Uncharacterized protein</fullName>
    </submittedName>
</protein>
<evidence type="ECO:0000313" key="5">
    <source>
        <dbReference type="Proteomes" id="UP000471678"/>
    </source>
</evidence>
<keyword evidence="1" id="KW-1133">Transmembrane helix</keyword>
<accession>A0A6N9IPB3</accession>
<dbReference type="EMBL" id="QAGV01000001">
    <property type="protein sequence ID" value="PTR99053.1"/>
    <property type="molecule type" value="Genomic_DNA"/>
</dbReference>
<keyword evidence="1" id="KW-0812">Transmembrane</keyword>
<reference evidence="3 4" key="1">
    <citation type="journal article" date="2018" name="Genome Announc.">
        <title>Fifty-Six Draft Genome Sequences of 10 Lactobacillus Species from 22 Commercial Dietary Supplements.</title>
        <authorList>
            <person name="Gangiredla J."/>
            <person name="Barnaba T.J."/>
            <person name="Mammel M.K."/>
            <person name="Lacher D.W."/>
            <person name="Elkins C.A."/>
            <person name="Lampel K.A."/>
            <person name="Whitehouse C.A."/>
            <person name="Tartera C."/>
        </authorList>
    </citation>
    <scope>NUCLEOTIDE SEQUENCE [LARGE SCALE GENOMIC DNA]</scope>
    <source>
        <strain evidence="3 4">DS11_12</strain>
    </source>
</reference>
<evidence type="ECO:0000313" key="3">
    <source>
        <dbReference type="EMBL" id="PTR99053.1"/>
    </source>
</evidence>